<dbReference type="PROSITE" id="PS50048">
    <property type="entry name" value="ZN2_CY6_FUNGAL_2"/>
    <property type="match status" value="1"/>
</dbReference>
<dbReference type="AlphaFoldDB" id="A0A165I6X1"/>
<feature type="compositionally biased region" description="Low complexity" evidence="9">
    <location>
        <begin position="21"/>
        <end position="33"/>
    </location>
</feature>
<evidence type="ECO:0000256" key="4">
    <source>
        <dbReference type="ARBA" id="ARBA00023015"/>
    </source>
</evidence>
<dbReference type="PROSITE" id="PS00463">
    <property type="entry name" value="ZN2_CY6_FUNGAL_1"/>
    <property type="match status" value="1"/>
</dbReference>
<evidence type="ECO:0000256" key="5">
    <source>
        <dbReference type="ARBA" id="ARBA00023125"/>
    </source>
</evidence>
<dbReference type="OrthoDB" id="2341546at2759"/>
<protein>
    <recommendedName>
        <fullName evidence="10">Zn(2)-C6 fungal-type domain-containing protein</fullName>
    </recommendedName>
</protein>
<keyword evidence="7" id="KW-0539">Nucleus</keyword>
<organism evidence="11 12">
    <name type="scientific">Xylona heveae (strain CBS 132557 / TC161)</name>
    <dbReference type="NCBI Taxonomy" id="1328760"/>
    <lineage>
        <taxon>Eukaryota</taxon>
        <taxon>Fungi</taxon>
        <taxon>Dikarya</taxon>
        <taxon>Ascomycota</taxon>
        <taxon>Pezizomycotina</taxon>
        <taxon>Xylonomycetes</taxon>
        <taxon>Xylonales</taxon>
        <taxon>Xylonaceae</taxon>
        <taxon>Xylona</taxon>
    </lineage>
</organism>
<dbReference type="EMBL" id="KV407456">
    <property type="protein sequence ID" value="KZF24478.1"/>
    <property type="molecule type" value="Genomic_DNA"/>
</dbReference>
<keyword evidence="6" id="KW-0804">Transcription</keyword>
<dbReference type="OMA" id="MQIGLHQ"/>
<keyword evidence="2" id="KW-0479">Metal-binding</keyword>
<evidence type="ECO:0000313" key="11">
    <source>
        <dbReference type="EMBL" id="KZF24478.1"/>
    </source>
</evidence>
<keyword evidence="5" id="KW-0238">DNA-binding</keyword>
<dbReference type="InParanoid" id="A0A165I6X1"/>
<dbReference type="PANTHER" id="PTHR31845:SF21">
    <property type="entry name" value="REGULATORY PROTEIN LEU3"/>
    <property type="match status" value="1"/>
</dbReference>
<keyword evidence="12" id="KW-1185">Reference proteome</keyword>
<dbReference type="Proteomes" id="UP000076632">
    <property type="component" value="Unassembled WGS sequence"/>
</dbReference>
<dbReference type="STRING" id="1328760.A0A165I6X1"/>
<dbReference type="SUPFAM" id="SSF57701">
    <property type="entry name" value="Zn2/Cys6 DNA-binding domain"/>
    <property type="match status" value="1"/>
</dbReference>
<evidence type="ECO:0000256" key="6">
    <source>
        <dbReference type="ARBA" id="ARBA00023163"/>
    </source>
</evidence>
<evidence type="ECO:0000256" key="1">
    <source>
        <dbReference type="ARBA" id="ARBA00004123"/>
    </source>
</evidence>
<dbReference type="SMART" id="SM00066">
    <property type="entry name" value="GAL4"/>
    <property type="match status" value="1"/>
</dbReference>
<accession>A0A165I6X1</accession>
<dbReference type="InterPro" id="IPR001138">
    <property type="entry name" value="Zn2Cys6_DnaBD"/>
</dbReference>
<dbReference type="GO" id="GO:0005634">
    <property type="term" value="C:nucleus"/>
    <property type="evidence" value="ECO:0007669"/>
    <property type="project" value="UniProtKB-SubCell"/>
</dbReference>
<dbReference type="FunCoup" id="A0A165I6X1">
    <property type="interactions" value="398"/>
</dbReference>
<evidence type="ECO:0000313" key="12">
    <source>
        <dbReference type="Proteomes" id="UP000076632"/>
    </source>
</evidence>
<dbReference type="SMART" id="SM00906">
    <property type="entry name" value="Fungal_trans"/>
    <property type="match status" value="1"/>
</dbReference>
<evidence type="ECO:0000256" key="3">
    <source>
        <dbReference type="ARBA" id="ARBA00022833"/>
    </source>
</evidence>
<dbReference type="PANTHER" id="PTHR31845">
    <property type="entry name" value="FINGER DOMAIN PROTEIN, PUTATIVE-RELATED"/>
    <property type="match status" value="1"/>
</dbReference>
<keyword evidence="8" id="KW-0175">Coiled coil</keyword>
<keyword evidence="4" id="KW-0805">Transcription regulation</keyword>
<dbReference type="GO" id="GO:0008270">
    <property type="term" value="F:zinc ion binding"/>
    <property type="evidence" value="ECO:0007669"/>
    <property type="project" value="InterPro"/>
</dbReference>
<dbReference type="RefSeq" id="XP_018190033.1">
    <property type="nucleotide sequence ID" value="XM_018333707.1"/>
</dbReference>
<feature type="domain" description="Zn(2)-C6 fungal-type" evidence="10">
    <location>
        <begin position="67"/>
        <end position="100"/>
    </location>
</feature>
<feature type="region of interest" description="Disordered" evidence="9">
    <location>
        <begin position="627"/>
        <end position="654"/>
    </location>
</feature>
<dbReference type="InterPro" id="IPR036864">
    <property type="entry name" value="Zn2-C6_fun-type_DNA-bd_sf"/>
</dbReference>
<dbReference type="GO" id="GO:0001216">
    <property type="term" value="F:DNA-binding transcription activator activity"/>
    <property type="evidence" value="ECO:0007669"/>
    <property type="project" value="UniProtKB-ARBA"/>
</dbReference>
<dbReference type="InterPro" id="IPR051089">
    <property type="entry name" value="prtT"/>
</dbReference>
<evidence type="ECO:0000256" key="9">
    <source>
        <dbReference type="SAM" id="MobiDB-lite"/>
    </source>
</evidence>
<dbReference type="InterPro" id="IPR007219">
    <property type="entry name" value="XnlR_reg_dom"/>
</dbReference>
<dbReference type="GO" id="GO:0006351">
    <property type="term" value="P:DNA-templated transcription"/>
    <property type="evidence" value="ECO:0007669"/>
    <property type="project" value="InterPro"/>
</dbReference>
<proteinExistence type="predicted"/>
<feature type="coiled-coil region" evidence="8">
    <location>
        <begin position="106"/>
        <end position="133"/>
    </location>
</feature>
<dbReference type="Pfam" id="PF04082">
    <property type="entry name" value="Fungal_trans"/>
    <property type="match status" value="1"/>
</dbReference>
<dbReference type="FunFam" id="4.10.240.10:FF:000003">
    <property type="entry name" value="C6 transcription factor (Leu3)"/>
    <property type="match status" value="1"/>
</dbReference>
<comment type="subcellular location">
    <subcellularLocation>
        <location evidence="1">Nucleus</location>
    </subcellularLocation>
</comment>
<dbReference type="GeneID" id="28898844"/>
<dbReference type="CDD" id="cd12148">
    <property type="entry name" value="fungal_TF_MHR"/>
    <property type="match status" value="1"/>
</dbReference>
<dbReference type="Gene3D" id="4.10.240.10">
    <property type="entry name" value="Zn(2)-C6 fungal-type DNA-binding domain"/>
    <property type="match status" value="1"/>
</dbReference>
<dbReference type="GO" id="GO:0000976">
    <property type="term" value="F:transcription cis-regulatory region binding"/>
    <property type="evidence" value="ECO:0007669"/>
    <property type="project" value="TreeGrafter"/>
</dbReference>
<keyword evidence="3" id="KW-0862">Zinc</keyword>
<feature type="compositionally biased region" description="Low complexity" evidence="9">
    <location>
        <begin position="640"/>
        <end position="654"/>
    </location>
</feature>
<evidence type="ECO:0000256" key="2">
    <source>
        <dbReference type="ARBA" id="ARBA00022723"/>
    </source>
</evidence>
<evidence type="ECO:0000256" key="8">
    <source>
        <dbReference type="SAM" id="Coils"/>
    </source>
</evidence>
<evidence type="ECO:0000256" key="7">
    <source>
        <dbReference type="ARBA" id="ARBA00023242"/>
    </source>
</evidence>
<sequence length="720" mass="78450">MEASPQLGALPGSGPIGSGSGLSSPASLQPGSLKRNRSLSASQGSADEGDPNLSQADRRRLPGVKRACNECRQQKLRCDVVQDPFAACSRCRRLNLECKIQSNFKRIGKRSKNAEMEREIIELKRQLAVQGQSPSMATPPLNIALGGAAASPGVYQIPPRDEQYMGSHEAVASLLDLRQGLDGSGSYISTSDAQAGVKRLETVALTPERVADLFSHYFTFYHPFLPVLDPQKPPDHYFEVCPLLFWVVIATASRRYTLDGNLLDTISGPVSRLMWSTLASVPQNYHIVKALCLLCMWPSPMSSTSLDPTFMLCGTMMQIALQIGLHRPSHAQDFTKFRVEVRDEELKDRVKTWAACNIVAQSVATGYGQPPATLYDWTLAPAASDSSYKLPDELDHRLQIERFCDKVTKALYNNPRDPVGLSADDERSVLTTLLSKDFLELEERVGETGSPITQLHLRAAGLHLRLAAFFDASTNKDYLQDLVRLYFATTSFLDSAFSFEVSGSNALPFSSNYIMQMMVAAGFTLLKLLNSFFARSIDLDAGKTYFNRTIWSIRAISVNPNDLPSRLAEVLAQLWRAGEAVAASRPTQAAVAPDSSLQLKVRCRMSMSLVFDSVWRWREEFQAKGRGNLDSAVSNPTNPDASADGSSNSAALDSMGPNAGAGLAGAGPLLGANSVNPVTGSFSEPNYEVFDPLNWMLDGLVDFPYSLTNVGGLEPPGGMP</sequence>
<name>A0A165I6X1_XYLHT</name>
<evidence type="ECO:0000259" key="10">
    <source>
        <dbReference type="PROSITE" id="PS50048"/>
    </source>
</evidence>
<dbReference type="CDD" id="cd00067">
    <property type="entry name" value="GAL4"/>
    <property type="match status" value="1"/>
</dbReference>
<dbReference type="GO" id="GO:0000981">
    <property type="term" value="F:DNA-binding transcription factor activity, RNA polymerase II-specific"/>
    <property type="evidence" value="ECO:0007669"/>
    <property type="project" value="InterPro"/>
</dbReference>
<feature type="region of interest" description="Disordered" evidence="9">
    <location>
        <begin position="1"/>
        <end position="58"/>
    </location>
</feature>
<gene>
    <name evidence="11" type="ORF">L228DRAFT_252699</name>
</gene>
<reference evidence="11 12" key="1">
    <citation type="journal article" date="2016" name="Fungal Biol.">
        <title>The genome of Xylona heveae provides a window into fungal endophytism.</title>
        <authorList>
            <person name="Gazis R."/>
            <person name="Kuo A."/>
            <person name="Riley R."/>
            <person name="LaButti K."/>
            <person name="Lipzen A."/>
            <person name="Lin J."/>
            <person name="Amirebrahimi M."/>
            <person name="Hesse C.N."/>
            <person name="Spatafora J.W."/>
            <person name="Henrissat B."/>
            <person name="Hainaut M."/>
            <person name="Grigoriev I.V."/>
            <person name="Hibbett D.S."/>
        </authorList>
    </citation>
    <scope>NUCLEOTIDE SEQUENCE [LARGE SCALE GENOMIC DNA]</scope>
    <source>
        <strain evidence="11 12">TC161</strain>
    </source>
</reference>
<dbReference type="Pfam" id="PF00172">
    <property type="entry name" value="Zn_clus"/>
    <property type="match status" value="1"/>
</dbReference>